<proteinExistence type="predicted"/>
<sequence>MFALFFLSGFIFDEQTALLRKRKREQRQFLLLHFICRLRVSMLSVPFPLLAAKQSVCSFSTLSMENRKQIPEIMSYFLRFTGERERERERERRNALFD</sequence>
<protein>
    <submittedName>
        <fullName evidence="1">Uncharacterized protein</fullName>
    </submittedName>
</protein>
<name>A0A0S4JQ83_BODSA</name>
<gene>
    <name evidence="1" type="ORF">BSAL_44120</name>
</gene>
<dbReference type="EMBL" id="CYKH01002182">
    <property type="protein sequence ID" value="CUG93678.1"/>
    <property type="molecule type" value="Genomic_DNA"/>
</dbReference>
<dbReference type="Proteomes" id="UP000051952">
    <property type="component" value="Unassembled WGS sequence"/>
</dbReference>
<evidence type="ECO:0000313" key="1">
    <source>
        <dbReference type="EMBL" id="CUG93678.1"/>
    </source>
</evidence>
<evidence type="ECO:0000313" key="2">
    <source>
        <dbReference type="Proteomes" id="UP000051952"/>
    </source>
</evidence>
<keyword evidence="2" id="KW-1185">Reference proteome</keyword>
<accession>A0A0S4JQ83</accession>
<organism evidence="1 2">
    <name type="scientific">Bodo saltans</name>
    <name type="common">Flagellated protozoan</name>
    <dbReference type="NCBI Taxonomy" id="75058"/>
    <lineage>
        <taxon>Eukaryota</taxon>
        <taxon>Discoba</taxon>
        <taxon>Euglenozoa</taxon>
        <taxon>Kinetoplastea</taxon>
        <taxon>Metakinetoplastina</taxon>
        <taxon>Eubodonida</taxon>
        <taxon>Bodonidae</taxon>
        <taxon>Bodo</taxon>
    </lineage>
</organism>
<reference evidence="2" key="1">
    <citation type="submission" date="2015-09" db="EMBL/GenBank/DDBJ databases">
        <authorList>
            <consortium name="Pathogen Informatics"/>
        </authorList>
    </citation>
    <scope>NUCLEOTIDE SEQUENCE [LARGE SCALE GENOMIC DNA]</scope>
    <source>
        <strain evidence="2">Lake Konstanz</strain>
    </source>
</reference>
<dbReference type="VEuPathDB" id="TriTrypDB:BSAL_44120"/>
<dbReference type="AlphaFoldDB" id="A0A0S4JQ83"/>